<dbReference type="RefSeq" id="WP_033089990.1">
    <property type="nucleotide sequence ID" value="NZ_BAWD02000107.1"/>
</dbReference>
<name>A0ABC9Z1N4_9NOCA</name>
<organism evidence="2 3">
    <name type="scientific">Nocardia seriolae</name>
    <dbReference type="NCBI Taxonomy" id="37332"/>
    <lineage>
        <taxon>Bacteria</taxon>
        <taxon>Bacillati</taxon>
        <taxon>Actinomycetota</taxon>
        <taxon>Actinomycetes</taxon>
        <taxon>Mycobacteriales</taxon>
        <taxon>Nocardiaceae</taxon>
        <taxon>Nocardia</taxon>
    </lineage>
</organism>
<evidence type="ECO:0000313" key="1">
    <source>
        <dbReference type="EMBL" id="APA97552.1"/>
    </source>
</evidence>
<protein>
    <recommendedName>
        <fullName evidence="5">Ribbon-helix-helix protein CopG domain-containing protein</fullName>
    </recommendedName>
</protein>
<evidence type="ECO:0000313" key="3">
    <source>
        <dbReference type="Proteomes" id="UP000037179"/>
    </source>
</evidence>
<accession>A0ABC9Z1N4</accession>
<reference evidence="2 3" key="2">
    <citation type="journal article" date="2016" name="Genome Announc.">
        <title>Draft Genome Sequence of Erythromycin- and Oxytetracycline-Sensitive Nocardia seriolae Strain U-1 (NBRC 110359).</title>
        <authorList>
            <person name="Imajoh M."/>
            <person name="Sukeda M."/>
            <person name="Shimizu M."/>
            <person name="Yamane J."/>
            <person name="Ohnishi K."/>
            <person name="Oshima S."/>
        </authorList>
    </citation>
    <scope>NUCLEOTIDE SEQUENCE [LARGE SCALE GENOMIC DNA]</scope>
    <source>
        <strain evidence="2 3">U-1</strain>
    </source>
</reference>
<evidence type="ECO:0000313" key="4">
    <source>
        <dbReference type="Proteomes" id="UP000180166"/>
    </source>
</evidence>
<dbReference type="EMBL" id="CP017839">
    <property type="protein sequence ID" value="APA97552.1"/>
    <property type="molecule type" value="Genomic_DNA"/>
</dbReference>
<dbReference type="KEGG" id="nsr:NS506_03500"/>
<evidence type="ECO:0008006" key="5">
    <source>
        <dbReference type="Google" id="ProtNLM"/>
    </source>
</evidence>
<proteinExistence type="predicted"/>
<dbReference type="Proteomes" id="UP000037179">
    <property type="component" value="Unassembled WGS sequence"/>
</dbReference>
<reference evidence="3" key="1">
    <citation type="submission" date="2015-07" db="EMBL/GenBank/DDBJ databases">
        <title>Nocardia seriolae U-1 whole genome shotgun sequence.</title>
        <authorList>
            <person name="Imajoh M."/>
            <person name="Fukumoto Y."/>
            <person name="Sukeda M."/>
            <person name="Yamane J."/>
            <person name="Yamasaki K."/>
            <person name="Shimizu M."/>
            <person name="Ohnishi K."/>
            <person name="Oshima S."/>
        </authorList>
    </citation>
    <scope>NUCLEOTIDE SEQUENCE [LARGE SCALE GENOMIC DNA]</scope>
    <source>
        <strain evidence="3">U-1</strain>
    </source>
</reference>
<dbReference type="Proteomes" id="UP000180166">
    <property type="component" value="Chromosome"/>
</dbReference>
<evidence type="ECO:0000313" key="2">
    <source>
        <dbReference type="EMBL" id="GAP31398.1"/>
    </source>
</evidence>
<sequence length="106" mass="11990">MKEIYQHSLGAPTIDTATRNFERLTGREIGRTIVRMATKLTVLLPDEVAVRLKRVAGEGKQSEYIARAVRQRILEDDLRKLAAFEAERGGPDLSFVEEGTLIQYDE</sequence>
<dbReference type="AlphaFoldDB" id="A0ABC9Z1N4"/>
<reference evidence="1 4" key="3">
    <citation type="submission" date="2016-10" db="EMBL/GenBank/DDBJ databases">
        <title>Genome sequence of Nocardia seriolae strain EM150506, isolated from Anguila japonica.</title>
        <authorList>
            <person name="Han H.-J."/>
        </authorList>
    </citation>
    <scope>NUCLEOTIDE SEQUENCE [LARGE SCALE GENOMIC DNA]</scope>
    <source>
        <strain evidence="1 4">EM150506</strain>
    </source>
</reference>
<gene>
    <name evidence="1" type="ORF">NS506_03500</name>
    <name evidence="2" type="ORF">NSK11_contig00113-0016</name>
</gene>
<dbReference type="EMBL" id="BBYQ01000113">
    <property type="protein sequence ID" value="GAP31398.1"/>
    <property type="molecule type" value="Genomic_DNA"/>
</dbReference>
<keyword evidence="3" id="KW-1185">Reference proteome</keyword>